<dbReference type="Gene3D" id="3.40.50.300">
    <property type="entry name" value="P-loop containing nucleotide triphosphate hydrolases"/>
    <property type="match status" value="1"/>
</dbReference>
<keyword evidence="3" id="KW-1185">Reference proteome</keyword>
<dbReference type="SUPFAM" id="SSF52540">
    <property type="entry name" value="P-loop containing nucleoside triphosphate hydrolases"/>
    <property type="match status" value="1"/>
</dbReference>
<accession>A0AAD5K773</accession>
<feature type="compositionally biased region" description="Polar residues" evidence="1">
    <location>
        <begin position="92"/>
        <end position="109"/>
    </location>
</feature>
<feature type="compositionally biased region" description="Low complexity" evidence="1">
    <location>
        <begin position="208"/>
        <end position="242"/>
    </location>
</feature>
<dbReference type="EMBL" id="JAIXMP010000017">
    <property type="protein sequence ID" value="KAI9259433.1"/>
    <property type="molecule type" value="Genomic_DNA"/>
</dbReference>
<evidence type="ECO:0000313" key="3">
    <source>
        <dbReference type="Proteomes" id="UP001209540"/>
    </source>
</evidence>
<comment type="caution">
    <text evidence="2">The sequence shown here is derived from an EMBL/GenBank/DDBJ whole genome shotgun (WGS) entry which is preliminary data.</text>
</comment>
<feature type="region of interest" description="Disordered" evidence="1">
    <location>
        <begin position="70"/>
        <end position="109"/>
    </location>
</feature>
<organism evidence="2 3">
    <name type="scientific">Phascolomyces articulosus</name>
    <dbReference type="NCBI Taxonomy" id="60185"/>
    <lineage>
        <taxon>Eukaryota</taxon>
        <taxon>Fungi</taxon>
        <taxon>Fungi incertae sedis</taxon>
        <taxon>Mucoromycota</taxon>
        <taxon>Mucoromycotina</taxon>
        <taxon>Mucoromycetes</taxon>
        <taxon>Mucorales</taxon>
        <taxon>Lichtheimiaceae</taxon>
        <taxon>Phascolomyces</taxon>
    </lineage>
</organism>
<reference evidence="2" key="1">
    <citation type="journal article" date="2022" name="IScience">
        <title>Evolution of zygomycete secretomes and the origins of terrestrial fungal ecologies.</title>
        <authorList>
            <person name="Chang Y."/>
            <person name="Wang Y."/>
            <person name="Mondo S."/>
            <person name="Ahrendt S."/>
            <person name="Andreopoulos W."/>
            <person name="Barry K."/>
            <person name="Beard J."/>
            <person name="Benny G.L."/>
            <person name="Blankenship S."/>
            <person name="Bonito G."/>
            <person name="Cuomo C."/>
            <person name="Desiro A."/>
            <person name="Gervers K.A."/>
            <person name="Hundley H."/>
            <person name="Kuo A."/>
            <person name="LaButti K."/>
            <person name="Lang B.F."/>
            <person name="Lipzen A."/>
            <person name="O'Donnell K."/>
            <person name="Pangilinan J."/>
            <person name="Reynolds N."/>
            <person name="Sandor L."/>
            <person name="Smith M.E."/>
            <person name="Tsang A."/>
            <person name="Grigoriev I.V."/>
            <person name="Stajich J.E."/>
            <person name="Spatafora J.W."/>
        </authorList>
    </citation>
    <scope>NUCLEOTIDE SEQUENCE</scope>
    <source>
        <strain evidence="2">RSA 2281</strain>
    </source>
</reference>
<feature type="region of interest" description="Disordered" evidence="1">
    <location>
        <begin position="282"/>
        <end position="316"/>
    </location>
</feature>
<feature type="region of interest" description="Disordered" evidence="1">
    <location>
        <begin position="125"/>
        <end position="256"/>
    </location>
</feature>
<feature type="compositionally biased region" description="Basic residues" evidence="1">
    <location>
        <begin position="1"/>
        <end position="13"/>
    </location>
</feature>
<dbReference type="InterPro" id="IPR027417">
    <property type="entry name" value="P-loop_NTPase"/>
</dbReference>
<evidence type="ECO:0000256" key="1">
    <source>
        <dbReference type="SAM" id="MobiDB-lite"/>
    </source>
</evidence>
<sequence length="351" mass="38545">MNHNHMSHSKPKQNKPNTLLNFFPRTQSSSQINNTNRNNNRNVTLLSSFSTRQQQQEQSIVDLTDNNSDDDLIILDERPRSNNPKRGMRSNGFGSQSTQHSSQGFGSQGIQNQELSSMSKFKREPSYNFEQRQSPVFSSHTPSTSITGTNTAYSNTITNNRVVPVERKISQPSGMSLTDRPSSTASHPLRGAGMVSTQSSLPSGWVKTASTNSSSYTSSASSLKRPFSSTTSSSSSSFSSSSQPSTNKRHRDLPATFVTSTSALATLSGKSSRETIMKGFKSVSSTGKSYGPNSYTRQRNTPNKSTQNNRQYRPSLSEEQQKVFNMVVEERRSLFFTGSAGTGKSVLLRGT</sequence>
<gene>
    <name evidence="2" type="ORF">BDA99DRAFT_92780</name>
</gene>
<dbReference type="Proteomes" id="UP001209540">
    <property type="component" value="Unassembled WGS sequence"/>
</dbReference>
<feature type="compositionally biased region" description="Polar residues" evidence="1">
    <location>
        <begin position="128"/>
        <end position="161"/>
    </location>
</feature>
<dbReference type="AlphaFoldDB" id="A0AAD5K773"/>
<reference evidence="2" key="2">
    <citation type="submission" date="2023-02" db="EMBL/GenBank/DDBJ databases">
        <authorList>
            <consortium name="DOE Joint Genome Institute"/>
            <person name="Mondo S.J."/>
            <person name="Chang Y."/>
            <person name="Wang Y."/>
            <person name="Ahrendt S."/>
            <person name="Andreopoulos W."/>
            <person name="Barry K."/>
            <person name="Beard J."/>
            <person name="Benny G.L."/>
            <person name="Blankenship S."/>
            <person name="Bonito G."/>
            <person name="Cuomo C."/>
            <person name="Desiro A."/>
            <person name="Gervers K.A."/>
            <person name="Hundley H."/>
            <person name="Kuo A."/>
            <person name="LaButti K."/>
            <person name="Lang B.F."/>
            <person name="Lipzen A."/>
            <person name="O'Donnell K."/>
            <person name="Pangilinan J."/>
            <person name="Reynolds N."/>
            <person name="Sandor L."/>
            <person name="Smith M.W."/>
            <person name="Tsang A."/>
            <person name="Grigoriev I.V."/>
            <person name="Stajich J.E."/>
            <person name="Spatafora J.W."/>
        </authorList>
    </citation>
    <scope>NUCLEOTIDE SEQUENCE</scope>
    <source>
        <strain evidence="2">RSA 2281</strain>
    </source>
</reference>
<evidence type="ECO:0000313" key="2">
    <source>
        <dbReference type="EMBL" id="KAI9259433.1"/>
    </source>
</evidence>
<proteinExistence type="predicted"/>
<feature type="region of interest" description="Disordered" evidence="1">
    <location>
        <begin position="1"/>
        <end position="22"/>
    </location>
</feature>
<name>A0AAD5K773_9FUNG</name>
<protein>
    <submittedName>
        <fullName evidence="2">Uncharacterized protein</fullName>
    </submittedName>
</protein>
<feature type="compositionally biased region" description="Polar residues" evidence="1">
    <location>
        <begin position="170"/>
        <end position="186"/>
    </location>
</feature>